<evidence type="ECO:0000256" key="5">
    <source>
        <dbReference type="SAM" id="SignalP"/>
    </source>
</evidence>
<gene>
    <name evidence="7" type="ORF">H3H32_28040</name>
</gene>
<protein>
    <submittedName>
        <fullName evidence="7">Outer membrane beta-barrel protein</fullName>
    </submittedName>
</protein>
<reference evidence="7 8" key="1">
    <citation type="submission" date="2020-07" db="EMBL/GenBank/DDBJ databases">
        <title>Spirosoma foliorum sp. nov., isolated from the leaves on the Nejang mountain Korea, Republic of.</title>
        <authorList>
            <person name="Ho H."/>
            <person name="Lee Y.-J."/>
            <person name="Nurcahyanto D.-A."/>
            <person name="Kim S.-G."/>
        </authorList>
    </citation>
    <scope>NUCLEOTIDE SEQUENCE [LARGE SCALE GENOMIC DNA]</scope>
    <source>
        <strain evidence="7 8">PL0136</strain>
    </source>
</reference>
<keyword evidence="3" id="KW-0998">Cell outer membrane</keyword>
<dbReference type="Pfam" id="PF14905">
    <property type="entry name" value="OMP_b-brl_3"/>
    <property type="match status" value="1"/>
</dbReference>
<dbReference type="InterPro" id="IPR036942">
    <property type="entry name" value="Beta-barrel_TonB_sf"/>
</dbReference>
<feature type="region of interest" description="Disordered" evidence="4">
    <location>
        <begin position="292"/>
        <end position="315"/>
    </location>
</feature>
<dbReference type="AlphaFoldDB" id="A0A7G5GSC4"/>
<feature type="compositionally biased region" description="Gly residues" evidence="4">
    <location>
        <begin position="292"/>
        <end position="306"/>
    </location>
</feature>
<dbReference type="Gene3D" id="2.60.40.1120">
    <property type="entry name" value="Carboxypeptidase-like, regulatory domain"/>
    <property type="match status" value="1"/>
</dbReference>
<dbReference type="PANTHER" id="PTHR40980">
    <property type="entry name" value="PLUG DOMAIN-CONTAINING PROTEIN"/>
    <property type="match status" value="1"/>
</dbReference>
<evidence type="ECO:0000256" key="2">
    <source>
        <dbReference type="ARBA" id="ARBA00023136"/>
    </source>
</evidence>
<evidence type="ECO:0000313" key="7">
    <source>
        <dbReference type="EMBL" id="QMW01766.1"/>
    </source>
</evidence>
<proteinExistence type="predicted"/>
<dbReference type="GO" id="GO:0009279">
    <property type="term" value="C:cell outer membrane"/>
    <property type="evidence" value="ECO:0007669"/>
    <property type="project" value="UniProtKB-SubCell"/>
</dbReference>
<dbReference type="SUPFAM" id="SSF56935">
    <property type="entry name" value="Porins"/>
    <property type="match status" value="1"/>
</dbReference>
<dbReference type="InterPro" id="IPR041700">
    <property type="entry name" value="OMP_b-brl_3"/>
</dbReference>
<dbReference type="RefSeq" id="WP_182459044.1">
    <property type="nucleotide sequence ID" value="NZ_CP059732.1"/>
</dbReference>
<keyword evidence="5" id="KW-0732">Signal</keyword>
<keyword evidence="2" id="KW-0472">Membrane</keyword>
<comment type="subcellular location">
    <subcellularLocation>
        <location evidence="1">Cell outer membrane</location>
    </subcellularLocation>
</comment>
<dbReference type="SUPFAM" id="SSF49452">
    <property type="entry name" value="Starch-binding domain-like"/>
    <property type="match status" value="1"/>
</dbReference>
<dbReference type="EMBL" id="CP059732">
    <property type="protein sequence ID" value="QMW01766.1"/>
    <property type="molecule type" value="Genomic_DNA"/>
</dbReference>
<name>A0A7G5GSC4_9BACT</name>
<sequence>MKFFSLFVLLLLAGSGLTFAQKVSGKAEVIGVAVDSVSGKPLRMATVSLMTDRDSSYIDATITNGDGQFRLRNVGPGRYRILVTFLGYRNASSYITVGRETPINAGTIRMIEQASTLNEVTVRQERSPVAVKGDTVEFNAGSFKTQPNAQVEELLRKLPGVEVARDGSIKAQGQTVNRVLVDGKPFFGNDPKMATRNLPADIVDKVQLYDQSSDQSQFSGIDDGNRERTINLTIKRNKQKGYFGQNSIGAGTDERYQGRLNLNRFNNRGDGPGRQLSLIGQANNLNQQNFTLGGGTGGPITVGGPGSIDPSANQSPTNIIEIKAGGLNFRDKLGKRAELSSSYFLNQATTTTDQRSRRENVLPDRSFLTDQHTYSQNRQTTHRFNGRLDWQLDSLTSLRISPNVSCQATGYDSRITARSYLPTGQALNDGDTHYGSTGDGLNGYNNLLVMRKFRKEGRTLSVNLNTVLTNGLTNALNQSINQFYDSTGTTPLTTIRLNQRNRQNSYSLQNTLTLSLTEPLSLTQKLELRYAYAANRNRAERDVIDASEATGQYDQPNAALSNHFSSLFATHRIGTTLQTRRLRYTYALGFDLQQANLEVDNRSVDTSRSRQYLNLLPSALLSYTFSRNRSLRLQYRTRITPPSVTQLQPIVDNTNPLTIRLGNPGLRPEYYNNITLTYNGSSGAGGKSLFIFASLNQSTNRISTTTTINSAGAQTTQPINAGGYLAANGSLSIGRTLQPTKLGLTLTTNASFSRAISLINDQTNEAKNVFLGQGVRLQSAYNGKLDYGLSGTISYQTATYSLLSKQNSAFWSQYATVDVHWQLPFNFVLTSDLTYTATTGRAAGYNQQFTLWNAALAWQFLKAKQGEFRVQAFDLLNQNRSVIRNTGDSYVEDVQSRVLTRYFMVSFVYNLRKFGV</sequence>
<dbReference type="PANTHER" id="PTHR40980:SF4">
    <property type="entry name" value="TONB-DEPENDENT RECEPTOR-LIKE BETA-BARREL DOMAIN-CONTAINING PROTEIN"/>
    <property type="match status" value="1"/>
</dbReference>
<evidence type="ECO:0000256" key="4">
    <source>
        <dbReference type="SAM" id="MobiDB-lite"/>
    </source>
</evidence>
<feature type="signal peptide" evidence="5">
    <location>
        <begin position="1"/>
        <end position="20"/>
    </location>
</feature>
<evidence type="ECO:0000256" key="3">
    <source>
        <dbReference type="ARBA" id="ARBA00023237"/>
    </source>
</evidence>
<evidence type="ECO:0000256" key="1">
    <source>
        <dbReference type="ARBA" id="ARBA00004442"/>
    </source>
</evidence>
<dbReference type="Proteomes" id="UP000515369">
    <property type="component" value="Chromosome"/>
</dbReference>
<organism evidence="7 8">
    <name type="scientific">Spirosoma foliorum</name>
    <dbReference type="NCBI Taxonomy" id="2710596"/>
    <lineage>
        <taxon>Bacteria</taxon>
        <taxon>Pseudomonadati</taxon>
        <taxon>Bacteroidota</taxon>
        <taxon>Cytophagia</taxon>
        <taxon>Cytophagales</taxon>
        <taxon>Cytophagaceae</taxon>
        <taxon>Spirosoma</taxon>
    </lineage>
</organism>
<dbReference type="Gene3D" id="2.40.170.20">
    <property type="entry name" value="TonB-dependent receptor, beta-barrel domain"/>
    <property type="match status" value="1"/>
</dbReference>
<dbReference type="Pfam" id="PF13620">
    <property type="entry name" value="CarboxypepD_reg"/>
    <property type="match status" value="1"/>
</dbReference>
<dbReference type="KEGG" id="sfol:H3H32_28040"/>
<dbReference type="GO" id="GO:0030246">
    <property type="term" value="F:carbohydrate binding"/>
    <property type="evidence" value="ECO:0007669"/>
    <property type="project" value="InterPro"/>
</dbReference>
<evidence type="ECO:0000313" key="8">
    <source>
        <dbReference type="Proteomes" id="UP000515369"/>
    </source>
</evidence>
<dbReference type="InterPro" id="IPR013784">
    <property type="entry name" value="Carb-bd-like_fold"/>
</dbReference>
<evidence type="ECO:0000259" key="6">
    <source>
        <dbReference type="Pfam" id="PF14905"/>
    </source>
</evidence>
<feature type="chain" id="PRO_5028982191" evidence="5">
    <location>
        <begin position="21"/>
        <end position="916"/>
    </location>
</feature>
<accession>A0A7G5GSC4</accession>
<keyword evidence="8" id="KW-1185">Reference proteome</keyword>
<feature type="domain" description="Outer membrane protein beta-barrel" evidence="6">
    <location>
        <begin position="451"/>
        <end position="909"/>
    </location>
</feature>